<evidence type="ECO:0000256" key="2">
    <source>
        <dbReference type="PROSITE-ProRule" id="PRU00176"/>
    </source>
</evidence>
<protein>
    <recommendedName>
        <fullName evidence="8">NTF2-domain-containing protein</fullName>
    </recommendedName>
</protein>
<feature type="compositionally biased region" description="Low complexity" evidence="3">
    <location>
        <begin position="457"/>
        <end position="480"/>
    </location>
</feature>
<dbReference type="EMBL" id="JAANQT010000500">
    <property type="protein sequence ID" value="KAG1310494.1"/>
    <property type="molecule type" value="Genomic_DNA"/>
</dbReference>
<dbReference type="GO" id="GO:1990904">
    <property type="term" value="C:ribonucleoprotein complex"/>
    <property type="evidence" value="ECO:0007669"/>
    <property type="project" value="TreeGrafter"/>
</dbReference>
<dbReference type="Pfam" id="PF02136">
    <property type="entry name" value="NTF2"/>
    <property type="match status" value="1"/>
</dbReference>
<feature type="compositionally biased region" description="Basic and acidic residues" evidence="3">
    <location>
        <begin position="251"/>
        <end position="268"/>
    </location>
</feature>
<feature type="compositionally biased region" description="Low complexity" evidence="3">
    <location>
        <begin position="339"/>
        <end position="368"/>
    </location>
</feature>
<dbReference type="InterPro" id="IPR018222">
    <property type="entry name" value="Nuclear_transport_factor_2_euk"/>
</dbReference>
<feature type="compositionally biased region" description="Pro residues" evidence="3">
    <location>
        <begin position="326"/>
        <end position="338"/>
    </location>
</feature>
<dbReference type="InterPro" id="IPR002075">
    <property type="entry name" value="NTF2_dom"/>
</dbReference>
<dbReference type="SUPFAM" id="SSF54928">
    <property type="entry name" value="RNA-binding domain, RBD"/>
    <property type="match status" value="1"/>
</dbReference>
<dbReference type="GO" id="GO:0003729">
    <property type="term" value="F:mRNA binding"/>
    <property type="evidence" value="ECO:0007669"/>
    <property type="project" value="TreeGrafter"/>
</dbReference>
<keyword evidence="1 2" id="KW-0694">RNA-binding</keyword>
<comment type="caution">
    <text evidence="6">The sequence shown here is derived from an EMBL/GenBank/DDBJ whole genome shotgun (WGS) entry which is preliminary data.</text>
</comment>
<evidence type="ECO:0000313" key="6">
    <source>
        <dbReference type="EMBL" id="KAG1310494.1"/>
    </source>
</evidence>
<reference evidence="6" key="1">
    <citation type="journal article" date="2020" name="Microb. Genom.">
        <title>Genetic diversity of clinical and environmental Mucorales isolates obtained from an investigation of mucormycosis cases among solid organ transplant recipients.</title>
        <authorList>
            <person name="Nguyen M.H."/>
            <person name="Kaul D."/>
            <person name="Muto C."/>
            <person name="Cheng S.J."/>
            <person name="Richter R.A."/>
            <person name="Bruno V.M."/>
            <person name="Liu G."/>
            <person name="Beyhan S."/>
            <person name="Sundermann A.J."/>
            <person name="Mounaud S."/>
            <person name="Pasculle A.W."/>
            <person name="Nierman W.C."/>
            <person name="Driscoll E."/>
            <person name="Cumbie R."/>
            <person name="Clancy C.J."/>
            <person name="Dupont C.L."/>
        </authorList>
    </citation>
    <scope>NUCLEOTIDE SEQUENCE</scope>
    <source>
        <strain evidence="6">GL11</strain>
    </source>
</reference>
<feature type="domain" description="NTF2" evidence="5">
    <location>
        <begin position="22"/>
        <end position="138"/>
    </location>
</feature>
<dbReference type="GO" id="GO:0034517">
    <property type="term" value="P:ribophagy"/>
    <property type="evidence" value="ECO:0007669"/>
    <property type="project" value="TreeGrafter"/>
</dbReference>
<dbReference type="PROSITE" id="PS50177">
    <property type="entry name" value="NTF2_DOMAIN"/>
    <property type="match status" value="1"/>
</dbReference>
<dbReference type="Pfam" id="PF00076">
    <property type="entry name" value="RRM_1"/>
    <property type="match status" value="1"/>
</dbReference>
<dbReference type="GO" id="GO:1990861">
    <property type="term" value="C:Ubp3-Bre5 deubiquitination complex"/>
    <property type="evidence" value="ECO:0007669"/>
    <property type="project" value="TreeGrafter"/>
</dbReference>
<dbReference type="GO" id="GO:0005829">
    <property type="term" value="C:cytosol"/>
    <property type="evidence" value="ECO:0007669"/>
    <property type="project" value="TreeGrafter"/>
</dbReference>
<dbReference type="PROSITE" id="PS50102">
    <property type="entry name" value="RRM"/>
    <property type="match status" value="1"/>
</dbReference>
<dbReference type="InterPro" id="IPR012677">
    <property type="entry name" value="Nucleotide-bd_a/b_plait_sf"/>
</dbReference>
<dbReference type="AlphaFoldDB" id="A0A9P6XCC9"/>
<sequence length="514" mass="57287">MTNSGILSPSKEVTATQSSQDVGLIFVREYYTFLNKKPNRLHAFYSKDSLLVRGDEGTVTETARGQEEIRKKIEECNFEDCKVLVTQVDSQLSANDGILIHVLGEMCNQNGPSQKFSQTFFLATQPNGYYVLNDMFRFLKDEVEIDYYTCEEEKHTPTPTSPSTEEVPEEVKVEEKKEEPVKKEIKKEEEPVKKKEEEPVNKKEEPVEEVKKGEVKKVEEKKQEVKKPEVVSTAESVSAPVIASPIPSKASIKEEQHEEKKKKFESKQPNKQSQQKHESNKMTAKTWANLTAAAAASNGFTTIPATTTTATTATAATAATAVPTTPTTPAPAPTPTPAPAEVSVPVTPAAEPPVTSNTEKPVQPQQQTHQHKNQAPRNKDSITQIFVKQVYEGINEDQLREAFTKIGAVKHINISRPRNCAFIEFASSESVPKALALHKIPLSNGSTVLAEERRFTNSNQSGNRYNNQGRNQNYNNANNNFERRPNNHRRQGQNTRNNNNTGKGRGTTVNNNQK</sequence>
<dbReference type="SMART" id="SM00360">
    <property type="entry name" value="RRM"/>
    <property type="match status" value="1"/>
</dbReference>
<feature type="region of interest" description="Disordered" evidence="3">
    <location>
        <begin position="319"/>
        <end position="379"/>
    </location>
</feature>
<dbReference type="PANTHER" id="PTHR10693">
    <property type="entry name" value="RAS GTPASE-ACTIVATING PROTEIN-BINDING PROTEIN"/>
    <property type="match status" value="1"/>
</dbReference>
<gene>
    <name evidence="6" type="ORF">G6F64_004520</name>
</gene>
<dbReference type="Proteomes" id="UP000716291">
    <property type="component" value="Unassembled WGS sequence"/>
</dbReference>
<evidence type="ECO:0000256" key="1">
    <source>
        <dbReference type="ARBA" id="ARBA00022884"/>
    </source>
</evidence>
<keyword evidence="7" id="KW-1185">Reference proteome</keyword>
<feature type="compositionally biased region" description="Low complexity" evidence="3">
    <location>
        <begin position="492"/>
        <end position="514"/>
    </location>
</feature>
<dbReference type="InterPro" id="IPR035979">
    <property type="entry name" value="RBD_domain_sf"/>
</dbReference>
<dbReference type="InterPro" id="IPR032710">
    <property type="entry name" value="NTF2-like_dom_sf"/>
</dbReference>
<feature type="compositionally biased region" description="Basic and acidic residues" evidence="3">
    <location>
        <begin position="169"/>
        <end position="229"/>
    </location>
</feature>
<organism evidence="6 7">
    <name type="scientific">Rhizopus oryzae</name>
    <name type="common">Mucormycosis agent</name>
    <name type="synonym">Rhizopus arrhizus var. delemar</name>
    <dbReference type="NCBI Taxonomy" id="64495"/>
    <lineage>
        <taxon>Eukaryota</taxon>
        <taxon>Fungi</taxon>
        <taxon>Fungi incertae sedis</taxon>
        <taxon>Mucoromycota</taxon>
        <taxon>Mucoromycotina</taxon>
        <taxon>Mucoromycetes</taxon>
        <taxon>Mucorales</taxon>
        <taxon>Mucorineae</taxon>
        <taxon>Rhizopodaceae</taxon>
        <taxon>Rhizopus</taxon>
    </lineage>
</organism>
<evidence type="ECO:0000259" key="4">
    <source>
        <dbReference type="PROSITE" id="PS50102"/>
    </source>
</evidence>
<dbReference type="Gene3D" id="3.30.70.330">
    <property type="match status" value="1"/>
</dbReference>
<proteinExistence type="predicted"/>
<evidence type="ECO:0000259" key="5">
    <source>
        <dbReference type="PROSITE" id="PS50177"/>
    </source>
</evidence>
<dbReference type="FunFam" id="3.10.450.50:FF:000003">
    <property type="entry name" value="Nuclear transport factor 2 family protein"/>
    <property type="match status" value="1"/>
</dbReference>
<evidence type="ECO:0000256" key="3">
    <source>
        <dbReference type="SAM" id="MobiDB-lite"/>
    </source>
</evidence>
<feature type="domain" description="RRM" evidence="4">
    <location>
        <begin position="383"/>
        <end position="455"/>
    </location>
</feature>
<dbReference type="InterPro" id="IPR039539">
    <property type="entry name" value="Ras_GTPase_bind_prot"/>
</dbReference>
<dbReference type="CDD" id="cd00780">
    <property type="entry name" value="NTF2"/>
    <property type="match status" value="1"/>
</dbReference>
<name>A0A9P6XCC9_RHIOR</name>
<evidence type="ECO:0000313" key="7">
    <source>
        <dbReference type="Proteomes" id="UP000716291"/>
    </source>
</evidence>
<dbReference type="OrthoDB" id="339151at2759"/>
<feature type="region of interest" description="Disordered" evidence="3">
    <location>
        <begin position="151"/>
        <end position="286"/>
    </location>
</feature>
<dbReference type="SUPFAM" id="SSF54427">
    <property type="entry name" value="NTF2-like"/>
    <property type="match status" value="1"/>
</dbReference>
<dbReference type="Gene3D" id="3.10.450.50">
    <property type="match status" value="1"/>
</dbReference>
<feature type="region of interest" description="Disordered" evidence="3">
    <location>
        <begin position="455"/>
        <end position="514"/>
    </location>
</feature>
<dbReference type="GO" id="GO:0016579">
    <property type="term" value="P:protein deubiquitination"/>
    <property type="evidence" value="ECO:0007669"/>
    <property type="project" value="TreeGrafter"/>
</dbReference>
<dbReference type="PANTHER" id="PTHR10693:SF20">
    <property type="entry name" value="AT27578P"/>
    <property type="match status" value="1"/>
</dbReference>
<dbReference type="InterPro" id="IPR000504">
    <property type="entry name" value="RRM_dom"/>
</dbReference>
<evidence type="ECO:0008006" key="8">
    <source>
        <dbReference type="Google" id="ProtNLM"/>
    </source>
</evidence>
<accession>A0A9P6XCC9</accession>
<dbReference type="CDD" id="cd00590">
    <property type="entry name" value="RRM_SF"/>
    <property type="match status" value="1"/>
</dbReference>